<dbReference type="OrthoDB" id="10066813at2759"/>
<feature type="coiled-coil region" evidence="1">
    <location>
        <begin position="42"/>
        <end position="69"/>
    </location>
</feature>
<evidence type="ECO:0000313" key="4">
    <source>
        <dbReference type="Proteomes" id="UP000186922"/>
    </source>
</evidence>
<evidence type="ECO:0000256" key="1">
    <source>
        <dbReference type="SAM" id="Coils"/>
    </source>
</evidence>
<name>A0A1D1W3L2_RAMVA</name>
<keyword evidence="1" id="KW-0175">Coiled coil</keyword>
<sequence>MPDTANASAAMQGINPQMNFAYEYSAVMTEHGRNDQELRANLRTKIEQIQICREEIKRLRNRLSAGTREKLEKLGVLMDMDLRTKDLESVLSRELQARDQVDAEVNSTEHRLSKAKEKKSTLDMKDKYTFQLQQRVHEELSASMRGYNEAYSTVMCEKMRCLEIWHSVHQNFLEMTAAIVDSQQKAMQAFAAVSVKFKRVKTARDQLSSELKNYKEETTREKEQMLMEQRDRKAHDEAKLQKYKDHLHRCLVNRDLKYETVLESKDHLVARLKEQIDNLHTVFRIMEAAGIHAGKEFETLIELRTNNPKHTLSEDTMKLVKAMPFETEYVYHLDKIQKQLSDYIFCMHEIDKKREILLRDRAILMGQDPMHPGIGPPPTYKDPNVNSTDR</sequence>
<gene>
    <name evidence="3" type="primary">RvY_16020-1</name>
    <name evidence="3" type="synonym">RvY_16020.1</name>
    <name evidence="3" type="ORF">RvY_16020</name>
</gene>
<comment type="caution">
    <text evidence="3">The sequence shown here is derived from an EMBL/GenBank/DDBJ whole genome shotgun (WGS) entry which is preliminary data.</text>
</comment>
<keyword evidence="4" id="KW-1185">Reference proteome</keyword>
<dbReference type="AlphaFoldDB" id="A0A1D1W3L2"/>
<protein>
    <submittedName>
        <fullName evidence="3">Uncharacterized protein</fullName>
    </submittedName>
</protein>
<evidence type="ECO:0000256" key="2">
    <source>
        <dbReference type="SAM" id="MobiDB-lite"/>
    </source>
</evidence>
<dbReference type="Proteomes" id="UP000186922">
    <property type="component" value="Unassembled WGS sequence"/>
</dbReference>
<dbReference type="EMBL" id="BDGG01000012">
    <property type="protein sequence ID" value="GAV05974.1"/>
    <property type="molecule type" value="Genomic_DNA"/>
</dbReference>
<evidence type="ECO:0000313" key="3">
    <source>
        <dbReference type="EMBL" id="GAV05974.1"/>
    </source>
</evidence>
<reference evidence="3 4" key="1">
    <citation type="journal article" date="2016" name="Nat. Commun.">
        <title>Extremotolerant tardigrade genome and improved radiotolerance of human cultured cells by tardigrade-unique protein.</title>
        <authorList>
            <person name="Hashimoto T."/>
            <person name="Horikawa D.D."/>
            <person name="Saito Y."/>
            <person name="Kuwahara H."/>
            <person name="Kozuka-Hata H."/>
            <person name="Shin-I T."/>
            <person name="Minakuchi Y."/>
            <person name="Ohishi K."/>
            <person name="Motoyama A."/>
            <person name="Aizu T."/>
            <person name="Enomoto A."/>
            <person name="Kondo K."/>
            <person name="Tanaka S."/>
            <person name="Hara Y."/>
            <person name="Koshikawa S."/>
            <person name="Sagara H."/>
            <person name="Miura T."/>
            <person name="Yokobori S."/>
            <person name="Miyagawa K."/>
            <person name="Suzuki Y."/>
            <person name="Kubo T."/>
            <person name="Oyama M."/>
            <person name="Kohara Y."/>
            <person name="Fujiyama A."/>
            <person name="Arakawa K."/>
            <person name="Katayama T."/>
            <person name="Toyoda A."/>
            <person name="Kunieda T."/>
        </authorList>
    </citation>
    <scope>NUCLEOTIDE SEQUENCE [LARGE SCALE GENOMIC DNA]</scope>
    <source>
        <strain evidence="3 4">YOKOZUNA-1</strain>
    </source>
</reference>
<proteinExistence type="predicted"/>
<organism evidence="3 4">
    <name type="scientific">Ramazzottius varieornatus</name>
    <name type="common">Water bear</name>
    <name type="synonym">Tardigrade</name>
    <dbReference type="NCBI Taxonomy" id="947166"/>
    <lineage>
        <taxon>Eukaryota</taxon>
        <taxon>Metazoa</taxon>
        <taxon>Ecdysozoa</taxon>
        <taxon>Tardigrada</taxon>
        <taxon>Eutardigrada</taxon>
        <taxon>Parachela</taxon>
        <taxon>Hypsibioidea</taxon>
        <taxon>Ramazzottiidae</taxon>
        <taxon>Ramazzottius</taxon>
    </lineage>
</organism>
<accession>A0A1D1W3L2</accession>
<feature type="region of interest" description="Disordered" evidence="2">
    <location>
        <begin position="368"/>
        <end position="390"/>
    </location>
</feature>
<feature type="coiled-coil region" evidence="1">
    <location>
        <begin position="197"/>
        <end position="224"/>
    </location>
</feature>